<comment type="caution">
    <text evidence="1">The sequence shown here is derived from an EMBL/GenBank/DDBJ whole genome shotgun (WGS) entry which is preliminary data.</text>
</comment>
<dbReference type="EMBL" id="BARW01014992">
    <property type="protein sequence ID" value="GAI82418.1"/>
    <property type="molecule type" value="Genomic_DNA"/>
</dbReference>
<dbReference type="AlphaFoldDB" id="X1RP32"/>
<accession>X1RP32</accession>
<proteinExistence type="predicted"/>
<sequence length="62" mass="7019">MFKKLFYLIMVLVLVASISVCVFGQEKEVELTMLNYLDITSPEAVAWDATVEAFNAKYPNIT</sequence>
<gene>
    <name evidence="1" type="ORF">S12H4_26428</name>
</gene>
<protein>
    <submittedName>
        <fullName evidence="1">Uncharacterized protein</fullName>
    </submittedName>
</protein>
<organism evidence="1">
    <name type="scientific">marine sediment metagenome</name>
    <dbReference type="NCBI Taxonomy" id="412755"/>
    <lineage>
        <taxon>unclassified sequences</taxon>
        <taxon>metagenomes</taxon>
        <taxon>ecological metagenomes</taxon>
    </lineage>
</organism>
<feature type="non-terminal residue" evidence="1">
    <location>
        <position position="62"/>
    </location>
</feature>
<reference evidence="1" key="1">
    <citation type="journal article" date="2014" name="Front. Microbiol.">
        <title>High frequency of phylogenetically diverse reductive dehalogenase-homologous genes in deep subseafloor sedimentary metagenomes.</title>
        <authorList>
            <person name="Kawai M."/>
            <person name="Futagami T."/>
            <person name="Toyoda A."/>
            <person name="Takaki Y."/>
            <person name="Nishi S."/>
            <person name="Hori S."/>
            <person name="Arai W."/>
            <person name="Tsubouchi T."/>
            <person name="Morono Y."/>
            <person name="Uchiyama I."/>
            <person name="Ito T."/>
            <person name="Fujiyama A."/>
            <person name="Inagaki F."/>
            <person name="Takami H."/>
        </authorList>
    </citation>
    <scope>NUCLEOTIDE SEQUENCE</scope>
    <source>
        <strain evidence="1">Expedition CK06-06</strain>
    </source>
</reference>
<name>X1RP32_9ZZZZ</name>
<evidence type="ECO:0000313" key="1">
    <source>
        <dbReference type="EMBL" id="GAI82418.1"/>
    </source>
</evidence>